<dbReference type="EMBL" id="CH408035">
    <property type="protein sequence ID" value="EAQ84230.1"/>
    <property type="molecule type" value="Genomic_DNA"/>
</dbReference>
<feature type="compositionally biased region" description="Polar residues" evidence="1">
    <location>
        <begin position="17"/>
        <end position="33"/>
    </location>
</feature>
<evidence type="ECO:0000256" key="1">
    <source>
        <dbReference type="SAM" id="MobiDB-lite"/>
    </source>
</evidence>
<evidence type="ECO:0000313" key="3">
    <source>
        <dbReference type="Proteomes" id="UP000001056"/>
    </source>
</evidence>
<accession>Q2GN20</accession>
<keyword evidence="3" id="KW-1185">Reference proteome</keyword>
<protein>
    <submittedName>
        <fullName evidence="2">Uncharacterized protein</fullName>
    </submittedName>
</protein>
<name>Q2GN20_CHAGB</name>
<dbReference type="AlphaFoldDB" id="Q2GN20"/>
<reference evidence="3" key="1">
    <citation type="journal article" date="2015" name="Genome Announc.">
        <title>Draft genome sequence of the cellulolytic fungus Chaetomium globosum.</title>
        <authorList>
            <person name="Cuomo C.A."/>
            <person name="Untereiner W.A."/>
            <person name="Ma L.-J."/>
            <person name="Grabherr M."/>
            <person name="Birren B.W."/>
        </authorList>
    </citation>
    <scope>NUCLEOTIDE SEQUENCE [LARGE SCALE GENOMIC DNA]</scope>
    <source>
        <strain evidence="3">ATCC 6205 / CBS 148.51 / DSM 1962 / NBRC 6347 / NRRL 1970</strain>
    </source>
</reference>
<evidence type="ECO:0000313" key="2">
    <source>
        <dbReference type="EMBL" id="EAQ84230.1"/>
    </source>
</evidence>
<dbReference type="HOGENOM" id="CLU_2372596_0_0_1"/>
<dbReference type="Proteomes" id="UP000001056">
    <property type="component" value="Unassembled WGS sequence"/>
</dbReference>
<dbReference type="OrthoDB" id="10422789at2759"/>
<feature type="region of interest" description="Disordered" evidence="1">
    <location>
        <begin position="1"/>
        <end position="43"/>
    </location>
</feature>
<dbReference type="VEuPathDB" id="FungiDB:CHGG_10634"/>
<sequence length="95" mass="10203">MEAMHARGLPPDLCRDTGQQSSNHLLRASNSRPEQLPYSPGGGWSNTLLAMRRRLVVNRGPRPSLLAAGPSQAPLLAGQALESEAKAFDWTQIAG</sequence>
<gene>
    <name evidence="2" type="ORF">CHGG_10634</name>
</gene>
<dbReference type="GeneID" id="4396510"/>
<proteinExistence type="predicted"/>
<dbReference type="InParanoid" id="Q2GN20"/>
<dbReference type="RefSeq" id="XP_001228561.1">
    <property type="nucleotide sequence ID" value="XM_001228560.1"/>
</dbReference>
<organism evidence="2 3">
    <name type="scientific">Chaetomium globosum (strain ATCC 6205 / CBS 148.51 / DSM 1962 / NBRC 6347 / NRRL 1970)</name>
    <name type="common">Soil fungus</name>
    <dbReference type="NCBI Taxonomy" id="306901"/>
    <lineage>
        <taxon>Eukaryota</taxon>
        <taxon>Fungi</taxon>
        <taxon>Dikarya</taxon>
        <taxon>Ascomycota</taxon>
        <taxon>Pezizomycotina</taxon>
        <taxon>Sordariomycetes</taxon>
        <taxon>Sordariomycetidae</taxon>
        <taxon>Sordariales</taxon>
        <taxon>Chaetomiaceae</taxon>
        <taxon>Chaetomium</taxon>
    </lineage>
</organism>